<evidence type="ECO:0000256" key="1">
    <source>
        <dbReference type="SAM" id="MobiDB-lite"/>
    </source>
</evidence>
<dbReference type="Pfam" id="PF18906">
    <property type="entry name" value="Phage_tube_2"/>
    <property type="match status" value="1"/>
</dbReference>
<proteinExistence type="predicted"/>
<dbReference type="EMBL" id="LR796259">
    <property type="protein sequence ID" value="CAB4132240.1"/>
    <property type="molecule type" value="Genomic_DNA"/>
</dbReference>
<dbReference type="InterPro" id="IPR044000">
    <property type="entry name" value="Phage_tube_2"/>
</dbReference>
<organism evidence="2">
    <name type="scientific">uncultured Caudovirales phage</name>
    <dbReference type="NCBI Taxonomy" id="2100421"/>
    <lineage>
        <taxon>Viruses</taxon>
        <taxon>Duplodnaviria</taxon>
        <taxon>Heunggongvirae</taxon>
        <taxon>Uroviricota</taxon>
        <taxon>Caudoviricetes</taxon>
        <taxon>Peduoviridae</taxon>
        <taxon>Maltschvirus</taxon>
        <taxon>Maltschvirus maltsch</taxon>
    </lineage>
</organism>
<sequence>MSSSNLVSIKAIEEASYGVTPDTGDFSTARFISESLSGTPQTAKSTEIHSDRTSSGQVQVGLDVGGDINSELSADPLQQDFIRAAMMQKAVQAETEITGKAVVIKAIDKTLQFEGSIDLAKGDLIFLNGFAEDKNNGMAYVSSVNATEITAMVPEVPAKAAPKITATPSGDTDYLFTFSVEGGLAGTFFFGESDASAVVGVDETTSYTYGSADTFSVKFVDENGSASHLSLTVVGVFAEETTQTSGAEVAYKEAIIATASTDTDYLFSFAVNNKIAGTFAFGDPDGTTADIDVGGSASFTYAGAGTFDVTFTVNGVVSTLALEVVSIGDGARDQTGDASVPLVPAIPEVPAVNGFLVKVGKETIADETSPTTARITKARKISVGTDIVSFSMCKEYEDLTNKSISYLGMLVNQMTLSLKYGAIADVMFGFMGNGYDTPDEPMTKGRLVRAASTVQPLNATSDIGSVFIDGQIAKFCIQNLTVELNNGLNPQHCMGRLAPRGYALGTASVKVSGSAYLSDENWDLLEKKLTQEPVSIAYTASNQDGGIAVIVHGAQLSFPDASSKGMDQQVSIEFSGSAKNTENGYLDIYFY</sequence>
<gene>
    <name evidence="2" type="ORF">UFOVP139_55</name>
</gene>
<protein>
    <submittedName>
        <fullName evidence="2">Uncharacterized protein</fullName>
    </submittedName>
</protein>
<reference evidence="2" key="1">
    <citation type="submission" date="2020-04" db="EMBL/GenBank/DDBJ databases">
        <authorList>
            <person name="Chiriac C."/>
            <person name="Salcher M."/>
            <person name="Ghai R."/>
            <person name="Kavagutti S V."/>
        </authorList>
    </citation>
    <scope>NUCLEOTIDE SEQUENCE</scope>
</reference>
<name>A0A6J5LH69_9CAUD</name>
<feature type="region of interest" description="Disordered" evidence="1">
    <location>
        <begin position="37"/>
        <end position="56"/>
    </location>
</feature>
<accession>A0A6J5LH69</accession>
<evidence type="ECO:0000313" key="2">
    <source>
        <dbReference type="EMBL" id="CAB4132240.1"/>
    </source>
</evidence>